<dbReference type="Proteomes" id="UP000078541">
    <property type="component" value="Unassembled WGS sequence"/>
</dbReference>
<evidence type="ECO:0000313" key="2">
    <source>
        <dbReference type="Proteomes" id="UP000078541"/>
    </source>
</evidence>
<protein>
    <submittedName>
        <fullName evidence="1">Uncharacterized protein</fullName>
    </submittedName>
</protein>
<keyword evidence="2" id="KW-1185">Reference proteome</keyword>
<reference evidence="1 2" key="1">
    <citation type="submission" date="2016-03" db="EMBL/GenBank/DDBJ databases">
        <title>Trachymyrmex septentrionalis WGS genome.</title>
        <authorList>
            <person name="Nygaard S."/>
            <person name="Hu H."/>
            <person name="Boomsma J."/>
            <person name="Zhang G."/>
        </authorList>
    </citation>
    <scope>NUCLEOTIDE SEQUENCE [LARGE SCALE GENOMIC DNA]</scope>
    <source>
        <strain evidence="1">Tsep2-gDNA-1</strain>
        <tissue evidence="1">Whole body</tissue>
    </source>
</reference>
<dbReference type="EMBL" id="KQ981805">
    <property type="protein sequence ID" value="KYN35523.1"/>
    <property type="molecule type" value="Genomic_DNA"/>
</dbReference>
<organism evidence="1 2">
    <name type="scientific">Trachymyrmex septentrionalis</name>
    <dbReference type="NCBI Taxonomy" id="34720"/>
    <lineage>
        <taxon>Eukaryota</taxon>
        <taxon>Metazoa</taxon>
        <taxon>Ecdysozoa</taxon>
        <taxon>Arthropoda</taxon>
        <taxon>Hexapoda</taxon>
        <taxon>Insecta</taxon>
        <taxon>Pterygota</taxon>
        <taxon>Neoptera</taxon>
        <taxon>Endopterygota</taxon>
        <taxon>Hymenoptera</taxon>
        <taxon>Apocrita</taxon>
        <taxon>Aculeata</taxon>
        <taxon>Formicoidea</taxon>
        <taxon>Formicidae</taxon>
        <taxon>Myrmicinae</taxon>
        <taxon>Trachymyrmex</taxon>
    </lineage>
</organism>
<accession>A0A195F4Y7</accession>
<gene>
    <name evidence="1" type="ORF">ALC56_10080</name>
</gene>
<name>A0A195F4Y7_9HYME</name>
<evidence type="ECO:0000313" key="1">
    <source>
        <dbReference type="EMBL" id="KYN35523.1"/>
    </source>
</evidence>
<sequence>MLLQWLAEGCMLENLIEEILERVRRRRRTCSGPLVCVSLVRIPLAIRISLQMTWPPNYPRKVPKHASRNLTEDLTVRKERERFTLG</sequence>
<proteinExistence type="predicted"/>
<dbReference type="AlphaFoldDB" id="A0A195F4Y7"/>